<dbReference type="Proteomes" id="UP000541425">
    <property type="component" value="Unassembled WGS sequence"/>
</dbReference>
<dbReference type="InterPro" id="IPR046887">
    <property type="entry name" value="RsmE_PUA-like"/>
</dbReference>
<comment type="caution">
    <text evidence="13">The sequence shown here is derived from an EMBL/GenBank/DDBJ whole genome shotgun (WGS) entry which is preliminary data.</text>
</comment>
<evidence type="ECO:0000259" key="12">
    <source>
        <dbReference type="Pfam" id="PF20260"/>
    </source>
</evidence>
<dbReference type="Gene3D" id="3.40.1280.10">
    <property type="match status" value="1"/>
</dbReference>
<dbReference type="GO" id="GO:0070475">
    <property type="term" value="P:rRNA base methylation"/>
    <property type="evidence" value="ECO:0007669"/>
    <property type="project" value="TreeGrafter"/>
</dbReference>
<dbReference type="Pfam" id="PF04452">
    <property type="entry name" value="Methyltrans_RNA"/>
    <property type="match status" value="1"/>
</dbReference>
<dbReference type="EMBL" id="JACICA010000008">
    <property type="protein sequence ID" value="MBB3703164.1"/>
    <property type="molecule type" value="Genomic_DNA"/>
</dbReference>
<gene>
    <name evidence="13" type="ORF">FHS60_001642</name>
</gene>
<evidence type="ECO:0000256" key="3">
    <source>
        <dbReference type="ARBA" id="ARBA00022490"/>
    </source>
</evidence>
<reference evidence="13 14" key="1">
    <citation type="submission" date="2020-08" db="EMBL/GenBank/DDBJ databases">
        <title>Genomic Encyclopedia of Type Strains, Phase IV (KMG-IV): sequencing the most valuable type-strain genomes for metagenomic binning, comparative biology and taxonomic classification.</title>
        <authorList>
            <person name="Goeker M."/>
        </authorList>
    </citation>
    <scope>NUCLEOTIDE SEQUENCE [LARGE SCALE GENOMIC DNA]</scope>
    <source>
        <strain evidence="13 14">DSM 22548</strain>
    </source>
</reference>
<dbReference type="PANTHER" id="PTHR30027:SF3">
    <property type="entry name" value="16S RRNA (URACIL(1498)-N(3))-METHYLTRANSFERASE"/>
    <property type="match status" value="1"/>
</dbReference>
<dbReference type="EC" id="2.1.1.193" evidence="10"/>
<evidence type="ECO:0000313" key="13">
    <source>
        <dbReference type="EMBL" id="MBB3703164.1"/>
    </source>
</evidence>
<comment type="subcellular location">
    <subcellularLocation>
        <location evidence="1 10">Cytoplasm</location>
    </subcellularLocation>
</comment>
<dbReference type="RefSeq" id="WP_183697242.1">
    <property type="nucleotide sequence ID" value="NZ_JACICA010000008.1"/>
</dbReference>
<dbReference type="InterPro" id="IPR015947">
    <property type="entry name" value="PUA-like_sf"/>
</dbReference>
<dbReference type="SUPFAM" id="SSF75217">
    <property type="entry name" value="alpha/beta knot"/>
    <property type="match status" value="1"/>
</dbReference>
<dbReference type="InterPro" id="IPR046886">
    <property type="entry name" value="RsmE_MTase_dom"/>
</dbReference>
<dbReference type="SUPFAM" id="SSF88697">
    <property type="entry name" value="PUA domain-like"/>
    <property type="match status" value="1"/>
</dbReference>
<comment type="catalytic activity">
    <reaction evidence="9 10">
        <text>uridine(1498) in 16S rRNA + S-adenosyl-L-methionine = N(3)-methyluridine(1498) in 16S rRNA + S-adenosyl-L-homocysteine + H(+)</text>
        <dbReference type="Rhea" id="RHEA:42920"/>
        <dbReference type="Rhea" id="RHEA-COMP:10283"/>
        <dbReference type="Rhea" id="RHEA-COMP:10284"/>
        <dbReference type="ChEBI" id="CHEBI:15378"/>
        <dbReference type="ChEBI" id="CHEBI:57856"/>
        <dbReference type="ChEBI" id="CHEBI:59789"/>
        <dbReference type="ChEBI" id="CHEBI:65315"/>
        <dbReference type="ChEBI" id="CHEBI:74502"/>
        <dbReference type="EC" id="2.1.1.193"/>
    </reaction>
</comment>
<keyword evidence="3 10" id="KW-0963">Cytoplasm</keyword>
<dbReference type="InterPro" id="IPR006700">
    <property type="entry name" value="RsmE"/>
</dbReference>
<keyword evidence="6 10" id="KW-0808">Transferase</keyword>
<name>A0A7W5YEB0_9BACT</name>
<dbReference type="Gene3D" id="2.40.240.20">
    <property type="entry name" value="Hypothetical PUA domain-like, domain 1"/>
    <property type="match status" value="1"/>
</dbReference>
<keyword evidence="5 10" id="KW-0489">Methyltransferase</keyword>
<dbReference type="CDD" id="cd18084">
    <property type="entry name" value="RsmE-like"/>
    <property type="match status" value="1"/>
</dbReference>
<dbReference type="NCBIfam" id="NF008702">
    <property type="entry name" value="PRK11713.6-1"/>
    <property type="match status" value="1"/>
</dbReference>
<protein>
    <recommendedName>
        <fullName evidence="10">Ribosomal RNA small subunit methyltransferase E</fullName>
        <ecNumber evidence="10">2.1.1.193</ecNumber>
    </recommendedName>
</protein>
<dbReference type="PIRSF" id="PIRSF015601">
    <property type="entry name" value="MTase_slr0722"/>
    <property type="match status" value="1"/>
</dbReference>
<evidence type="ECO:0000256" key="10">
    <source>
        <dbReference type="PIRNR" id="PIRNR015601"/>
    </source>
</evidence>
<feature type="domain" description="Ribosomal RNA small subunit methyltransferase E methyltransferase" evidence="11">
    <location>
        <begin position="77"/>
        <end position="237"/>
    </location>
</feature>
<dbReference type="InterPro" id="IPR029028">
    <property type="entry name" value="Alpha/beta_knot_MTases"/>
</dbReference>
<evidence type="ECO:0000313" key="14">
    <source>
        <dbReference type="Proteomes" id="UP000541425"/>
    </source>
</evidence>
<feature type="domain" description="Ribosomal RNA small subunit methyltransferase E PUA-like" evidence="12">
    <location>
        <begin position="19"/>
        <end position="65"/>
    </location>
</feature>
<dbReference type="Pfam" id="PF20260">
    <property type="entry name" value="PUA_4"/>
    <property type="match status" value="1"/>
</dbReference>
<evidence type="ECO:0000256" key="8">
    <source>
        <dbReference type="ARBA" id="ARBA00025699"/>
    </source>
</evidence>
<dbReference type="GO" id="GO:0070042">
    <property type="term" value="F:rRNA (uridine-N3-)-methyltransferase activity"/>
    <property type="evidence" value="ECO:0007669"/>
    <property type="project" value="TreeGrafter"/>
</dbReference>
<dbReference type="AlphaFoldDB" id="A0A7W5YEB0"/>
<evidence type="ECO:0000256" key="7">
    <source>
        <dbReference type="ARBA" id="ARBA00022691"/>
    </source>
</evidence>
<evidence type="ECO:0000256" key="1">
    <source>
        <dbReference type="ARBA" id="ARBA00004496"/>
    </source>
</evidence>
<keyword evidence="4 10" id="KW-0698">rRNA processing</keyword>
<dbReference type="PANTHER" id="PTHR30027">
    <property type="entry name" value="RIBOSOMAL RNA SMALL SUBUNIT METHYLTRANSFERASE E"/>
    <property type="match status" value="1"/>
</dbReference>
<comment type="function">
    <text evidence="8 10">Specifically methylates the N3 position of the uracil ring of uridine 1498 (m3U1498) in 16S rRNA. Acts on the fully assembled 30S ribosomal subunit.</text>
</comment>
<evidence type="ECO:0000256" key="5">
    <source>
        <dbReference type="ARBA" id="ARBA00022603"/>
    </source>
</evidence>
<keyword evidence="7 10" id="KW-0949">S-adenosyl-L-methionine</keyword>
<evidence type="ECO:0000256" key="4">
    <source>
        <dbReference type="ARBA" id="ARBA00022552"/>
    </source>
</evidence>
<accession>A0A7W5YEB0</accession>
<sequence length="243" mass="27556">MKEVHLFYAPDIEQTQELPTEEAIHAIRVLRLKEGQQLLITDGKGTFYDAELSLASQKHCKIKIINTYPEKKLWKGSIHLVVAPTKSIDRIEWLVEKATEIGVDKISFLNCDNSERHIVKSERIEKIVIAAMKQSHKATKPTIEEMMNFDKFIAKPFQGQRFIAHCYLESDISESTEKSFLGQIVKTEEGTQVLIGPEGDFSIDEVRKAINAGFQSISLGESRLRTETAALVAVHLMYLAKRL</sequence>
<dbReference type="NCBIfam" id="TIGR00046">
    <property type="entry name" value="RsmE family RNA methyltransferase"/>
    <property type="match status" value="1"/>
</dbReference>
<dbReference type="GO" id="GO:0005737">
    <property type="term" value="C:cytoplasm"/>
    <property type="evidence" value="ECO:0007669"/>
    <property type="project" value="UniProtKB-SubCell"/>
</dbReference>
<organism evidence="13 14">
    <name type="scientific">Alloprevotella rava</name>
    <dbReference type="NCBI Taxonomy" id="671218"/>
    <lineage>
        <taxon>Bacteria</taxon>
        <taxon>Pseudomonadati</taxon>
        <taxon>Bacteroidota</taxon>
        <taxon>Bacteroidia</taxon>
        <taxon>Bacteroidales</taxon>
        <taxon>Prevotellaceae</taxon>
        <taxon>Alloprevotella</taxon>
    </lineage>
</organism>
<evidence type="ECO:0000259" key="11">
    <source>
        <dbReference type="Pfam" id="PF04452"/>
    </source>
</evidence>
<proteinExistence type="inferred from homology"/>
<evidence type="ECO:0000256" key="9">
    <source>
        <dbReference type="ARBA" id="ARBA00047944"/>
    </source>
</evidence>
<dbReference type="InterPro" id="IPR029026">
    <property type="entry name" value="tRNA_m1G_MTases_N"/>
</dbReference>
<comment type="similarity">
    <text evidence="2 10">Belongs to the RNA methyltransferase RsmE family.</text>
</comment>
<evidence type="ECO:0000256" key="6">
    <source>
        <dbReference type="ARBA" id="ARBA00022679"/>
    </source>
</evidence>
<evidence type="ECO:0000256" key="2">
    <source>
        <dbReference type="ARBA" id="ARBA00005528"/>
    </source>
</evidence>